<sequence>MNSPDGFDTLTGRAPAPWHDERHELGEGLRWTGRDLLMVDILAGRLLALDPALPGPPRTLVRLDVPLGAVAPVAGRPGSYIAAAGTGIALVEEGGGPPRWLARPEEGAAVPARMNDGCCDPRGRFWAGSMAYDATPDAGSLYRTDPDGTVTRVLDGYTVPNGPAFDAAGTRMYLADSAHGRIDAYTLDDHGDITARAVFARVDHGSPDGMQVDADGYLWVAVWGASRVHRYAPDGTLDRVVGVPAAQPASVCVAGERDPVLFIASARTGLTDPAPHDGAVLALPVTTPAAPVRAFESAL</sequence>
<evidence type="ECO:0000313" key="6">
    <source>
        <dbReference type="Proteomes" id="UP001165092"/>
    </source>
</evidence>
<gene>
    <name evidence="5" type="ORF">Nans01_43270</name>
</gene>
<dbReference type="PANTHER" id="PTHR10907">
    <property type="entry name" value="REGUCALCIN"/>
    <property type="match status" value="1"/>
</dbReference>
<evidence type="ECO:0000256" key="3">
    <source>
        <dbReference type="PIRSR" id="PIRSR605511-2"/>
    </source>
</evidence>
<dbReference type="InterPro" id="IPR005511">
    <property type="entry name" value="SMP-30"/>
</dbReference>
<feature type="binding site" evidence="3">
    <location>
        <position position="115"/>
    </location>
    <ligand>
        <name>substrate</name>
    </ligand>
</feature>
<feature type="domain" description="SMP-30/Gluconolactonase/LRE-like region" evidence="4">
    <location>
        <begin position="25"/>
        <end position="267"/>
    </location>
</feature>
<dbReference type="Proteomes" id="UP001165092">
    <property type="component" value="Unassembled WGS sequence"/>
</dbReference>
<proteinExistence type="inferred from homology"/>
<feature type="binding site" evidence="3">
    <location>
        <position position="133"/>
    </location>
    <ligand>
        <name>substrate</name>
    </ligand>
</feature>
<comment type="caution">
    <text evidence="5">The sequence shown here is derived from an EMBL/GenBank/DDBJ whole genome shotgun (WGS) entry which is preliminary data.</text>
</comment>
<dbReference type="InterPro" id="IPR013658">
    <property type="entry name" value="SGL"/>
</dbReference>
<dbReference type="EMBL" id="BSQG01000010">
    <property type="protein sequence ID" value="GLU49976.1"/>
    <property type="molecule type" value="Genomic_DNA"/>
</dbReference>
<dbReference type="GO" id="GO:0019853">
    <property type="term" value="P:L-ascorbic acid biosynthetic process"/>
    <property type="evidence" value="ECO:0007669"/>
    <property type="project" value="TreeGrafter"/>
</dbReference>
<accession>A0A9W6PA86</accession>
<protein>
    <submittedName>
        <fullName evidence="5">Calcium-binding protein</fullName>
    </submittedName>
</protein>
<reference evidence="5" key="1">
    <citation type="submission" date="2023-02" db="EMBL/GenBank/DDBJ databases">
        <title>Nocardiopsis ansamitocini NBRC 112285.</title>
        <authorList>
            <person name="Ichikawa N."/>
            <person name="Sato H."/>
            <person name="Tonouchi N."/>
        </authorList>
    </citation>
    <scope>NUCLEOTIDE SEQUENCE</scope>
    <source>
        <strain evidence="5">NBRC 112285</strain>
    </source>
</reference>
<dbReference type="SUPFAM" id="SSF63829">
    <property type="entry name" value="Calcium-dependent phosphotriesterase"/>
    <property type="match status" value="1"/>
</dbReference>
<dbReference type="GO" id="GO:0004341">
    <property type="term" value="F:gluconolactonase activity"/>
    <property type="evidence" value="ECO:0007669"/>
    <property type="project" value="TreeGrafter"/>
</dbReference>
<dbReference type="Gene3D" id="2.120.10.30">
    <property type="entry name" value="TolB, C-terminal domain"/>
    <property type="match status" value="1"/>
</dbReference>
<feature type="binding site" evidence="3">
    <location>
        <position position="208"/>
    </location>
    <ligand>
        <name>a divalent metal cation</name>
        <dbReference type="ChEBI" id="CHEBI:60240"/>
    </ligand>
</feature>
<dbReference type="PRINTS" id="PR01790">
    <property type="entry name" value="SMP30FAMILY"/>
</dbReference>
<comment type="cofactor">
    <cofactor evidence="3">
        <name>Zn(2+)</name>
        <dbReference type="ChEBI" id="CHEBI:29105"/>
    </cofactor>
    <text evidence="3">Binds 1 divalent metal cation per subunit.</text>
</comment>
<dbReference type="PANTHER" id="PTHR10907:SF47">
    <property type="entry name" value="REGUCALCIN"/>
    <property type="match status" value="1"/>
</dbReference>
<evidence type="ECO:0000259" key="4">
    <source>
        <dbReference type="Pfam" id="PF08450"/>
    </source>
</evidence>
<keyword evidence="3" id="KW-0862">Zinc</keyword>
<feature type="binding site" evidence="3">
    <location>
        <position position="161"/>
    </location>
    <ligand>
        <name>a divalent metal cation</name>
        <dbReference type="ChEBI" id="CHEBI:60240"/>
    </ligand>
</feature>
<comment type="similarity">
    <text evidence="1">Belongs to the SMP-30/CGR1 family.</text>
</comment>
<keyword evidence="3" id="KW-0479">Metal-binding</keyword>
<dbReference type="RefSeq" id="WP_285761516.1">
    <property type="nucleotide sequence ID" value="NZ_BSQG01000010.1"/>
</dbReference>
<evidence type="ECO:0000313" key="5">
    <source>
        <dbReference type="EMBL" id="GLU49976.1"/>
    </source>
</evidence>
<dbReference type="AlphaFoldDB" id="A0A9W6PA86"/>
<feature type="binding site" evidence="3">
    <location>
        <position position="27"/>
    </location>
    <ligand>
        <name>a divalent metal cation</name>
        <dbReference type="ChEBI" id="CHEBI:60240"/>
    </ligand>
</feature>
<dbReference type="InterPro" id="IPR011042">
    <property type="entry name" value="6-blade_b-propeller_TolB-like"/>
</dbReference>
<keyword evidence="6" id="KW-1185">Reference proteome</keyword>
<dbReference type="GO" id="GO:0005509">
    <property type="term" value="F:calcium ion binding"/>
    <property type="evidence" value="ECO:0007669"/>
    <property type="project" value="TreeGrafter"/>
</dbReference>
<evidence type="ECO:0000256" key="2">
    <source>
        <dbReference type="PIRSR" id="PIRSR605511-1"/>
    </source>
</evidence>
<name>A0A9W6PA86_9ACTN</name>
<feature type="active site" description="Proton donor/acceptor" evidence="2">
    <location>
        <position position="208"/>
    </location>
</feature>
<dbReference type="Pfam" id="PF08450">
    <property type="entry name" value="SGL"/>
    <property type="match status" value="1"/>
</dbReference>
<evidence type="ECO:0000256" key="1">
    <source>
        <dbReference type="ARBA" id="ARBA00008853"/>
    </source>
</evidence>
<feature type="binding site" evidence="3">
    <location>
        <position position="113"/>
    </location>
    <ligand>
        <name>substrate</name>
    </ligand>
</feature>
<organism evidence="5 6">
    <name type="scientific">Nocardiopsis ansamitocini</name>
    <dbReference type="NCBI Taxonomy" id="1670832"/>
    <lineage>
        <taxon>Bacteria</taxon>
        <taxon>Bacillati</taxon>
        <taxon>Actinomycetota</taxon>
        <taxon>Actinomycetes</taxon>
        <taxon>Streptosporangiales</taxon>
        <taxon>Nocardiopsidaceae</taxon>
        <taxon>Nocardiopsis</taxon>
    </lineage>
</organism>